<name>J9FSQ7_9ZZZZ</name>
<reference evidence="2" key="1">
    <citation type="journal article" date="2012" name="PLoS ONE">
        <title>Gene sets for utilization of primary and secondary nutrition supplies in the distal gut of endangered iberian lynx.</title>
        <authorList>
            <person name="Alcaide M."/>
            <person name="Messina E."/>
            <person name="Richter M."/>
            <person name="Bargiela R."/>
            <person name="Peplies J."/>
            <person name="Huws S.A."/>
            <person name="Newbold C.J."/>
            <person name="Golyshin P.N."/>
            <person name="Simon M.A."/>
            <person name="Lopez G."/>
            <person name="Yakimov M.M."/>
            <person name="Ferrer M."/>
        </authorList>
    </citation>
    <scope>NUCLEOTIDE SEQUENCE</scope>
</reference>
<feature type="non-terminal residue" evidence="2">
    <location>
        <position position="23"/>
    </location>
</feature>
<protein>
    <submittedName>
        <fullName evidence="2">Uncharacterized protein</fullName>
    </submittedName>
</protein>
<comment type="caution">
    <text evidence="2">The sequence shown here is derived from an EMBL/GenBank/DDBJ whole genome shotgun (WGS) entry which is preliminary data.</text>
</comment>
<dbReference type="EMBL" id="AMCI01008854">
    <property type="protein sequence ID" value="EJW90419.1"/>
    <property type="molecule type" value="Genomic_DNA"/>
</dbReference>
<evidence type="ECO:0000313" key="2">
    <source>
        <dbReference type="EMBL" id="EJW90419.1"/>
    </source>
</evidence>
<dbReference type="AlphaFoldDB" id="J9FSQ7"/>
<feature type="region of interest" description="Disordered" evidence="1">
    <location>
        <begin position="1"/>
        <end position="23"/>
    </location>
</feature>
<accession>J9FSQ7</accession>
<proteinExistence type="predicted"/>
<gene>
    <name evidence="2" type="ORF">EVA_21474</name>
</gene>
<organism evidence="2">
    <name type="scientific">gut metagenome</name>
    <dbReference type="NCBI Taxonomy" id="749906"/>
    <lineage>
        <taxon>unclassified sequences</taxon>
        <taxon>metagenomes</taxon>
        <taxon>organismal metagenomes</taxon>
    </lineage>
</organism>
<evidence type="ECO:0000256" key="1">
    <source>
        <dbReference type="SAM" id="MobiDB-lite"/>
    </source>
</evidence>
<feature type="compositionally biased region" description="Polar residues" evidence="1">
    <location>
        <begin position="1"/>
        <end position="14"/>
    </location>
</feature>
<sequence length="23" mass="2714">MGYFETQETQTNRENPNEPKKGD</sequence>